<gene>
    <name evidence="2" type="ORF">BOTBODRAFT_28611</name>
</gene>
<dbReference type="Proteomes" id="UP000027195">
    <property type="component" value="Unassembled WGS sequence"/>
</dbReference>
<dbReference type="STRING" id="930990.A0A067MU29"/>
<dbReference type="OrthoDB" id="4179406at2759"/>
<name>A0A067MU29_BOTB1</name>
<feature type="transmembrane region" description="Helical" evidence="1">
    <location>
        <begin position="124"/>
        <end position="145"/>
    </location>
</feature>
<keyword evidence="1" id="KW-1133">Transmembrane helix</keyword>
<accession>A0A067MU29</accession>
<evidence type="ECO:0000313" key="2">
    <source>
        <dbReference type="EMBL" id="KDQ19124.1"/>
    </source>
</evidence>
<proteinExistence type="predicted"/>
<evidence type="ECO:0000313" key="3">
    <source>
        <dbReference type="Proteomes" id="UP000027195"/>
    </source>
</evidence>
<evidence type="ECO:0000256" key="1">
    <source>
        <dbReference type="SAM" id="Phobius"/>
    </source>
</evidence>
<keyword evidence="1" id="KW-0812">Transmembrane</keyword>
<sequence>MVSLTAQPTPEPTMSSAANVANPWESETQEQGYIHVAPGSTLVQRDIYSRARHRSVEIDEENVILPTEDASPPQVDAANAPTTPVIPVTTPASSFATEVSSIAHRAACNASRFAGVFLSGAARFFMVSLRIIPVMLVIAYAAMVFMRRMHDDARFDAVWGPVCNNPSVSFICPPPHIPRATTSTRIPDIPELIRLQTGFEGIVESSFGMTSAVDLKQSEIALRDLNILVKASDLEARQSLSSQLVKVVAQAKKTGEGLQKLGGKVGTAVDSTLAMDDYMLRSLANINHELIASGITGGPMKGLIPFWSRSASVVEEQKQELARVFEEASAQLKTWIEKLNIEAMASITELERLDDMLYIIYETVITEKKDIESKEKALSKLWASLIDDSRAAMFESHKDLLDNITIYRKAALNRVQLTAVQLRQLGENLDNLRDRMAAPSLVGTQYTNQGKGLPIEAHMTSIREGIEKMNDFRSRGLQRENEALGRMISAPPV</sequence>
<reference evidence="3" key="1">
    <citation type="journal article" date="2014" name="Proc. Natl. Acad. Sci. U.S.A.">
        <title>Extensive sampling of basidiomycete genomes demonstrates inadequacy of the white-rot/brown-rot paradigm for wood decay fungi.</title>
        <authorList>
            <person name="Riley R."/>
            <person name="Salamov A.A."/>
            <person name="Brown D.W."/>
            <person name="Nagy L.G."/>
            <person name="Floudas D."/>
            <person name="Held B.W."/>
            <person name="Levasseur A."/>
            <person name="Lombard V."/>
            <person name="Morin E."/>
            <person name="Otillar R."/>
            <person name="Lindquist E.A."/>
            <person name="Sun H."/>
            <person name="LaButti K.M."/>
            <person name="Schmutz J."/>
            <person name="Jabbour D."/>
            <person name="Luo H."/>
            <person name="Baker S.E."/>
            <person name="Pisabarro A.G."/>
            <person name="Walton J.D."/>
            <person name="Blanchette R.A."/>
            <person name="Henrissat B."/>
            <person name="Martin F."/>
            <person name="Cullen D."/>
            <person name="Hibbett D.S."/>
            <person name="Grigoriev I.V."/>
        </authorList>
    </citation>
    <scope>NUCLEOTIDE SEQUENCE [LARGE SCALE GENOMIC DNA]</scope>
    <source>
        <strain evidence="3">FD-172 SS1</strain>
    </source>
</reference>
<keyword evidence="1" id="KW-0472">Membrane</keyword>
<dbReference type="AlphaFoldDB" id="A0A067MU29"/>
<protein>
    <submittedName>
        <fullName evidence="2">Uncharacterized protein</fullName>
    </submittedName>
</protein>
<keyword evidence="3" id="KW-1185">Reference proteome</keyword>
<dbReference type="HOGENOM" id="CLU_026455_1_1_1"/>
<dbReference type="EMBL" id="KL198020">
    <property type="protein sequence ID" value="KDQ19124.1"/>
    <property type="molecule type" value="Genomic_DNA"/>
</dbReference>
<dbReference type="InParanoid" id="A0A067MU29"/>
<organism evidence="2 3">
    <name type="scientific">Botryobasidium botryosum (strain FD-172 SS1)</name>
    <dbReference type="NCBI Taxonomy" id="930990"/>
    <lineage>
        <taxon>Eukaryota</taxon>
        <taxon>Fungi</taxon>
        <taxon>Dikarya</taxon>
        <taxon>Basidiomycota</taxon>
        <taxon>Agaricomycotina</taxon>
        <taxon>Agaricomycetes</taxon>
        <taxon>Cantharellales</taxon>
        <taxon>Botryobasidiaceae</taxon>
        <taxon>Botryobasidium</taxon>
    </lineage>
</organism>